<keyword evidence="2" id="KW-1185">Reference proteome</keyword>
<reference evidence="2" key="1">
    <citation type="journal article" date="2019" name="Int. J. Syst. Evol. Microbiol.">
        <title>The Global Catalogue of Microorganisms (GCM) 10K type strain sequencing project: providing services to taxonomists for standard genome sequencing and annotation.</title>
        <authorList>
            <consortium name="The Broad Institute Genomics Platform"/>
            <consortium name="The Broad Institute Genome Sequencing Center for Infectious Disease"/>
            <person name="Wu L."/>
            <person name="Ma J."/>
        </authorList>
    </citation>
    <scope>NUCLEOTIDE SEQUENCE [LARGE SCALE GENOMIC DNA]</scope>
    <source>
        <strain evidence="2">JCM 17494</strain>
    </source>
</reference>
<sequence>MATISAMLRCRMNPLCLPAGLRDVLLGELRRIQRPTCGGLIRFTEPVPSDRLTFPPVRELLCAALLLSGPPTGADPAMPGCGGGIAPDPRHGVIIGPGTVGTTLDAVPGGVYDLSVWSGSTAPGPATATGLQFLDEGGAQTGRTYARWPTWKS</sequence>
<organism evidence="1 2">
    <name type="scientific">Lentzea roselyniae</name>
    <dbReference type="NCBI Taxonomy" id="531940"/>
    <lineage>
        <taxon>Bacteria</taxon>
        <taxon>Bacillati</taxon>
        <taxon>Actinomycetota</taxon>
        <taxon>Actinomycetes</taxon>
        <taxon>Pseudonocardiales</taxon>
        <taxon>Pseudonocardiaceae</taxon>
        <taxon>Lentzea</taxon>
    </lineage>
</organism>
<proteinExistence type="predicted"/>
<protein>
    <submittedName>
        <fullName evidence="1">Uncharacterized protein</fullName>
    </submittedName>
</protein>
<name>A0ABP7BUE0_9PSEU</name>
<evidence type="ECO:0000313" key="2">
    <source>
        <dbReference type="Proteomes" id="UP001500711"/>
    </source>
</evidence>
<comment type="caution">
    <text evidence="1">The sequence shown here is derived from an EMBL/GenBank/DDBJ whole genome shotgun (WGS) entry which is preliminary data.</text>
</comment>
<dbReference type="Proteomes" id="UP001500711">
    <property type="component" value="Unassembled WGS sequence"/>
</dbReference>
<dbReference type="EMBL" id="BAABBE010000022">
    <property type="protein sequence ID" value="GAA3668623.1"/>
    <property type="molecule type" value="Genomic_DNA"/>
</dbReference>
<evidence type="ECO:0000313" key="1">
    <source>
        <dbReference type="EMBL" id="GAA3668623.1"/>
    </source>
</evidence>
<gene>
    <name evidence="1" type="ORF">GCM10022267_64070</name>
</gene>
<accession>A0ABP7BUE0</accession>